<feature type="region of interest" description="Disordered" evidence="1">
    <location>
        <begin position="470"/>
        <end position="589"/>
    </location>
</feature>
<dbReference type="CGD" id="CAL0000170152">
    <property type="gene designation" value="Cd36_60930"/>
</dbReference>
<feature type="compositionally biased region" description="Polar residues" evidence="1">
    <location>
        <begin position="155"/>
        <end position="176"/>
    </location>
</feature>
<gene>
    <name evidence="2" type="ordered locus">Cd36_60930</name>
    <name evidence="3" type="ORF">CD36_60930</name>
</gene>
<dbReference type="VEuPathDB" id="FungiDB:CD36_60930"/>
<dbReference type="OrthoDB" id="9932926at2759"/>
<dbReference type="Proteomes" id="UP000002605">
    <property type="component" value="Chromosome 6"/>
</dbReference>
<feature type="compositionally biased region" description="Basic and acidic residues" evidence="1">
    <location>
        <begin position="25"/>
        <end position="36"/>
    </location>
</feature>
<feature type="compositionally biased region" description="Acidic residues" evidence="1">
    <location>
        <begin position="313"/>
        <end position="323"/>
    </location>
</feature>
<feature type="compositionally biased region" description="Polar residues" evidence="1">
    <location>
        <begin position="13"/>
        <end position="24"/>
    </location>
</feature>
<feature type="region of interest" description="Disordered" evidence="1">
    <location>
        <begin position="83"/>
        <end position="176"/>
    </location>
</feature>
<keyword evidence="4" id="KW-1185">Reference proteome</keyword>
<feature type="compositionally biased region" description="Basic and acidic residues" evidence="1">
    <location>
        <begin position="527"/>
        <end position="553"/>
    </location>
</feature>
<feature type="region of interest" description="Disordered" evidence="1">
    <location>
        <begin position="410"/>
        <end position="432"/>
    </location>
</feature>
<dbReference type="GeneID" id="8048760"/>
<feature type="compositionally biased region" description="Basic and acidic residues" evidence="1">
    <location>
        <begin position="110"/>
        <end position="129"/>
    </location>
</feature>
<feature type="region of interest" description="Disordered" evidence="1">
    <location>
        <begin position="1"/>
        <end position="36"/>
    </location>
</feature>
<dbReference type="InterPro" id="IPR006993">
    <property type="entry name" value="Glut_rich_SH3-bd"/>
</dbReference>
<evidence type="ECO:0000313" key="3">
    <source>
        <dbReference type="EMBL" id="CAX41037.1"/>
    </source>
</evidence>
<sequence length="892" mass="99550">MDIEERLEKAEQSDSPSLVGSSIRSADDSTHKNYIHPEKYKSSKDINKLKRYSKLNSSITASLDDLINEGALLGSEADFDKFLDQDGGVKTDAQFTPEKKVTSEETNDVTDTKGNEDEVLKISPEKKQVQDVQVAESSPEKSSETESLVIESEPESSTENTAGKTDASSFYKQEDYSTPNLSEFQLEHDIKDHNDLIDHVQSYDLQKLPNSNSNFNSKFRNDEEVVAATSSQPTLLSPAQQQRLEGGLHTPYFHTERPRSRSRSANPTSRVRERSSSRNSTGAGKPHLARGDSYKSTHEEEPSKYELPADLTQEVDEANEEEPDERRSRQSKPTMGESIAAAEAKAEALGKAADPAFEADTPLTRDPSLVTTGDYTNFEVDTPKREIPLSENFYTARSASATNYLRSISRSRSAARNANSVVGKDEKNDSSTDALVREGALINDDPYSTIEQLDTMVEEVLQISDNTLVSDKKSSDTKESDKEKSLQKSQDVDKKKELEAKTSKKTEEGKELAAEKSKDVDVDDEKENQIEKAKKAENKDDAKTGEKPITHEELIDEDIEKAKHHSNEKDDANTDVLAEEGALVNEDDYDLVDKEELAKEGIVTSDSLEEEEAPLNVKEKKSQKTVDEDAPEDSIKKDYENPVLDVEAKEIKKVVSDDDITSSEKEIVSEQPLVDVVEKSTKETEKEETDEPTKEELAAYTKLEEPETSSTTVKSETEELEKSLAEEQPLDIKKKEVVETKDELAPKESKDVKAASADVTSESKEAAKAEVSKTKEPKTAIEDDDLEDLDISPEEIRKHLESQPVYIFTSLAGGMQIILRTNNLAAILQGNGIKFEYRDLGTDEEAKKIWKRQANGKTLPGVVRGDDYIGNWQEIEDANEEYRLRELLYETL</sequence>
<dbReference type="Gene3D" id="3.40.30.10">
    <property type="entry name" value="Glutaredoxin"/>
    <property type="match status" value="1"/>
</dbReference>
<feature type="region of interest" description="Disordered" evidence="1">
    <location>
        <begin position="601"/>
        <end position="637"/>
    </location>
</feature>
<feature type="compositionally biased region" description="Basic and acidic residues" evidence="1">
    <location>
        <begin position="470"/>
        <end position="520"/>
    </location>
</feature>
<feature type="compositionally biased region" description="Low complexity" evidence="1">
    <location>
        <begin position="410"/>
        <end position="420"/>
    </location>
</feature>
<feature type="compositionally biased region" description="Basic and acidic residues" evidence="1">
    <location>
        <begin position="1"/>
        <end position="12"/>
    </location>
</feature>
<feature type="compositionally biased region" description="Basic and acidic residues" evidence="1">
    <location>
        <begin position="715"/>
        <end position="753"/>
    </location>
</feature>
<feature type="region of interest" description="Disordered" evidence="1">
    <location>
        <begin position="657"/>
        <end position="779"/>
    </location>
</feature>
<evidence type="ECO:0000313" key="4">
    <source>
        <dbReference type="Proteomes" id="UP000002605"/>
    </source>
</evidence>
<dbReference type="EMBL" id="FM992693">
    <property type="protein sequence ID" value="CAX41037.1"/>
    <property type="molecule type" value="Genomic_DNA"/>
</dbReference>
<proteinExistence type="predicted"/>
<organism evidence="3 4">
    <name type="scientific">Candida dubliniensis (strain CD36 / ATCC MYA-646 / CBS 7987 / NCPF 3949 / NRRL Y-17841)</name>
    <name type="common">Yeast</name>
    <dbReference type="NCBI Taxonomy" id="573826"/>
    <lineage>
        <taxon>Eukaryota</taxon>
        <taxon>Fungi</taxon>
        <taxon>Dikarya</taxon>
        <taxon>Ascomycota</taxon>
        <taxon>Saccharomycotina</taxon>
        <taxon>Pichiomycetes</taxon>
        <taxon>Debaryomycetaceae</taxon>
        <taxon>Candida/Lodderomyces clade</taxon>
        <taxon>Candida</taxon>
    </lineage>
</organism>
<dbReference type="AlphaFoldDB" id="B9WIH2"/>
<dbReference type="SUPFAM" id="SSF52833">
    <property type="entry name" value="Thioredoxin-like"/>
    <property type="match status" value="1"/>
</dbReference>
<feature type="compositionally biased region" description="Low complexity" evidence="1">
    <location>
        <begin position="340"/>
        <end position="356"/>
    </location>
</feature>
<feature type="compositionally biased region" description="Basic and acidic residues" evidence="1">
    <location>
        <begin position="761"/>
        <end position="779"/>
    </location>
</feature>
<evidence type="ECO:0000313" key="2">
    <source>
        <dbReference type="CGD" id="CAL0000170152"/>
    </source>
</evidence>
<feature type="compositionally biased region" description="Basic and acidic residues" evidence="1">
    <location>
        <begin position="676"/>
        <end position="705"/>
    </location>
</feature>
<feature type="compositionally biased region" description="Basic and acidic residues" evidence="1">
    <location>
        <begin position="617"/>
        <end position="637"/>
    </location>
</feature>
<dbReference type="Pfam" id="PF04908">
    <property type="entry name" value="SH3BGR"/>
    <property type="match status" value="1"/>
</dbReference>
<dbReference type="HOGENOM" id="CLU_006973_0_0_1"/>
<dbReference type="InterPro" id="IPR036249">
    <property type="entry name" value="Thioredoxin-like_sf"/>
</dbReference>
<protein>
    <submittedName>
        <fullName evidence="3">Uncharacterized protein YFR016C orthologue, putative</fullName>
    </submittedName>
</protein>
<feature type="region of interest" description="Disordered" evidence="1">
    <location>
        <begin position="207"/>
        <end position="376"/>
    </location>
</feature>
<reference evidence="3 4" key="1">
    <citation type="journal article" date="2009" name="Genome Res.">
        <title>Comparative genomics of the fungal pathogens Candida dubliniensis and Candida albicans.</title>
        <authorList>
            <person name="Jackson A.P."/>
            <person name="Gamble J.A."/>
            <person name="Yeomans T."/>
            <person name="Moran G.P."/>
            <person name="Saunders D."/>
            <person name="Harris D."/>
            <person name="Aslett M."/>
            <person name="Barrell J.F."/>
            <person name="Butler G."/>
            <person name="Citiulo F."/>
            <person name="Coleman D.C."/>
            <person name="de Groot P.W.J."/>
            <person name="Goodwin T.J."/>
            <person name="Quail M.A."/>
            <person name="McQuillan J."/>
            <person name="Munro C.A."/>
            <person name="Pain A."/>
            <person name="Poulter R.T."/>
            <person name="Rajandream M.A."/>
            <person name="Renauld H."/>
            <person name="Spiering M.J."/>
            <person name="Tivey A."/>
            <person name="Gow N.A.R."/>
            <person name="Barrell B."/>
            <person name="Sullivan D.J."/>
            <person name="Berriman M."/>
        </authorList>
    </citation>
    <scope>NUCLEOTIDE SEQUENCE [LARGE SCALE GENOMIC DNA]</scope>
    <source>
        <strain evidence="4">CD36 / ATCC MYA-646 / CBS 7987 / NCPF 3949 / NRRL Y-17841</strain>
    </source>
</reference>
<dbReference type="KEGG" id="cdu:CD36_60930"/>
<dbReference type="PROSITE" id="PS51354">
    <property type="entry name" value="GLUTAREDOXIN_2"/>
    <property type="match status" value="1"/>
</dbReference>
<accession>B9WIH2</accession>
<evidence type="ECO:0000256" key="1">
    <source>
        <dbReference type="SAM" id="MobiDB-lite"/>
    </source>
</evidence>
<dbReference type="RefSeq" id="XP_002420884.1">
    <property type="nucleotide sequence ID" value="XM_002420839.1"/>
</dbReference>
<name>B9WIH2_CANDC</name>
<feature type="compositionally biased region" description="Basic and acidic residues" evidence="1">
    <location>
        <begin position="289"/>
        <end position="304"/>
    </location>
</feature>
<dbReference type="eggNOG" id="KOG1181">
    <property type="taxonomic scope" value="Eukaryota"/>
</dbReference>
<feature type="compositionally biased region" description="Polar residues" evidence="1">
    <location>
        <begin position="228"/>
        <end position="243"/>
    </location>
</feature>
<feature type="compositionally biased region" description="Basic and acidic residues" evidence="1">
    <location>
        <begin position="657"/>
        <end position="668"/>
    </location>
</feature>